<evidence type="ECO:0000259" key="3">
    <source>
        <dbReference type="Pfam" id="PF12708"/>
    </source>
</evidence>
<feature type="domain" description="Periplasmic copper-binding protein NosD beta helix" evidence="2">
    <location>
        <begin position="272"/>
        <end position="417"/>
    </location>
</feature>
<sequence>MAKHRMHKRGAALFGALALGAIMPAPAQAQTRDLNVKLDCGAKGDGAADDTNKIQDCINRSAASGQAVYLPTGAYRITDQLRVANHNTTIYGNSSATTTIVQANGTAHIFHVSNDGNPIDKIQFRNLELVYSTPNPSGFGILCNNCWRTYFQQLNIGRAATNAFMGTGIWVTGGNQVFLQDSVISQTTQQGAYFANVGDVFLSDVEVNQPDASGTSVGVVFDTGVGGIYATNVNVTGGHTGFLFQNTQKKVPPNFGFFTNCLADTLNGVGWNFQAAQSMRLTNSWSATAAVYGIQVKDADGLSITDSRIYNNGADGIFVEPGARNLTIKDSTITGNSRGAPRRHFGINIAAGVSDFQIMNNMIGQADGFANSQAYGIYIAPGVTDNYMILGNEYRRNLAGGLENGATGANKVVANNL</sequence>
<dbReference type="InterPro" id="IPR006626">
    <property type="entry name" value="PbH1"/>
</dbReference>
<dbReference type="Pfam" id="PF12708">
    <property type="entry name" value="Pect-lyase_RHGA_epim"/>
    <property type="match status" value="1"/>
</dbReference>
<accession>A0A1Y6FMJ9</accession>
<dbReference type="InterPro" id="IPR011050">
    <property type="entry name" value="Pectin_lyase_fold/virulence"/>
</dbReference>
<dbReference type="GeneID" id="303002475"/>
<evidence type="ECO:0000313" key="4">
    <source>
        <dbReference type="EMBL" id="SMQ76168.1"/>
    </source>
</evidence>
<dbReference type="Pfam" id="PF05048">
    <property type="entry name" value="NosD"/>
    <property type="match status" value="1"/>
</dbReference>
<dbReference type="InterPro" id="IPR007742">
    <property type="entry name" value="NosD_dom"/>
</dbReference>
<dbReference type="SMART" id="SM00710">
    <property type="entry name" value="PbH1"/>
    <property type="match status" value="5"/>
</dbReference>
<evidence type="ECO:0000259" key="2">
    <source>
        <dbReference type="Pfam" id="PF05048"/>
    </source>
</evidence>
<dbReference type="Gene3D" id="2.160.20.10">
    <property type="entry name" value="Single-stranded right-handed beta-helix, Pectin lyase-like"/>
    <property type="match status" value="2"/>
</dbReference>
<evidence type="ECO:0000313" key="5">
    <source>
        <dbReference type="Proteomes" id="UP000194469"/>
    </source>
</evidence>
<protein>
    <submittedName>
        <fullName evidence="4">Copper-binding protein (NosD)</fullName>
    </submittedName>
</protein>
<feature type="signal peptide" evidence="1">
    <location>
        <begin position="1"/>
        <end position="29"/>
    </location>
</feature>
<reference evidence="5" key="1">
    <citation type="submission" date="2017-04" db="EMBL/GenBank/DDBJ databases">
        <authorList>
            <person name="Varghese N."/>
            <person name="Submissions S."/>
        </authorList>
    </citation>
    <scope>NUCLEOTIDE SEQUENCE [LARGE SCALE GENOMIC DNA]</scope>
    <source>
        <strain evidence="5">UI2</strain>
    </source>
</reference>
<keyword evidence="1" id="KW-0732">Signal</keyword>
<dbReference type="EMBL" id="FXWL01000002">
    <property type="protein sequence ID" value="SMQ76168.1"/>
    <property type="molecule type" value="Genomic_DNA"/>
</dbReference>
<keyword evidence="5" id="KW-1185">Reference proteome</keyword>
<dbReference type="InterPro" id="IPR012334">
    <property type="entry name" value="Pectin_lyas_fold"/>
</dbReference>
<dbReference type="SUPFAM" id="SSF51126">
    <property type="entry name" value="Pectin lyase-like"/>
    <property type="match status" value="1"/>
</dbReference>
<feature type="chain" id="PRO_5012147696" evidence="1">
    <location>
        <begin position="30"/>
        <end position="417"/>
    </location>
</feature>
<organism evidence="4 5">
    <name type="scientific">Sphingopyxis terrae subsp. ummariensis</name>
    <dbReference type="NCBI Taxonomy" id="429001"/>
    <lineage>
        <taxon>Bacteria</taxon>
        <taxon>Pseudomonadati</taxon>
        <taxon>Pseudomonadota</taxon>
        <taxon>Alphaproteobacteria</taxon>
        <taxon>Sphingomonadales</taxon>
        <taxon>Sphingomonadaceae</taxon>
        <taxon>Sphingopyxis</taxon>
    </lineage>
</organism>
<proteinExistence type="predicted"/>
<dbReference type="InterPro" id="IPR024535">
    <property type="entry name" value="RHGA/B-epi-like_pectate_lyase"/>
</dbReference>
<dbReference type="RefSeq" id="WP_133058491.1">
    <property type="nucleotide sequence ID" value="NZ_FXWL01000002.1"/>
</dbReference>
<name>A0A1Y6FMJ9_9SPHN</name>
<evidence type="ECO:0000256" key="1">
    <source>
        <dbReference type="SAM" id="SignalP"/>
    </source>
</evidence>
<dbReference type="Proteomes" id="UP000194469">
    <property type="component" value="Unassembled WGS sequence"/>
</dbReference>
<feature type="domain" description="Rhamnogalacturonase A/B/Epimerase-like pectate lyase" evidence="3">
    <location>
        <begin position="35"/>
        <end position="194"/>
    </location>
</feature>
<gene>
    <name evidence="4" type="ORF">SAMN06295984_1613</name>
</gene>
<dbReference type="AlphaFoldDB" id="A0A1Y6FMJ9"/>